<feature type="non-terminal residue" evidence="4">
    <location>
        <position position="227"/>
    </location>
</feature>
<dbReference type="PROSITE" id="PS50404">
    <property type="entry name" value="GST_NTER"/>
    <property type="match status" value="1"/>
</dbReference>
<dbReference type="SUPFAM" id="SSF47616">
    <property type="entry name" value="GST C-terminal domain-like"/>
    <property type="match status" value="1"/>
</dbReference>
<dbReference type="Proteomes" id="UP000838878">
    <property type="component" value="Chromosome 5"/>
</dbReference>
<dbReference type="InterPro" id="IPR040079">
    <property type="entry name" value="Glutathione_S-Trfase"/>
</dbReference>
<protein>
    <submittedName>
        <fullName evidence="4">Uncharacterized protein</fullName>
    </submittedName>
</protein>
<dbReference type="PANTHER" id="PTHR43969">
    <property type="entry name" value="GLUTATHIONE S TRANSFERASE D10, ISOFORM A-RELATED"/>
    <property type="match status" value="1"/>
</dbReference>
<feature type="domain" description="GST N-terminal" evidence="2">
    <location>
        <begin position="1"/>
        <end position="81"/>
    </location>
</feature>
<name>A0A8J9VQJ4_9NEOP</name>
<dbReference type="PROSITE" id="PS50405">
    <property type="entry name" value="GST_CTER"/>
    <property type="match status" value="1"/>
</dbReference>
<dbReference type="SFLD" id="SFLDG00358">
    <property type="entry name" value="Main_(cytGST)"/>
    <property type="match status" value="1"/>
</dbReference>
<proteinExistence type="predicted"/>
<evidence type="ECO:0000256" key="1">
    <source>
        <dbReference type="ARBA" id="ARBA00011738"/>
    </source>
</evidence>
<dbReference type="OrthoDB" id="2309723at2759"/>
<evidence type="ECO:0000259" key="3">
    <source>
        <dbReference type="PROSITE" id="PS50405"/>
    </source>
</evidence>
<dbReference type="GO" id="GO:0004364">
    <property type="term" value="F:glutathione transferase activity"/>
    <property type="evidence" value="ECO:0007669"/>
    <property type="project" value="TreeGrafter"/>
</dbReference>
<dbReference type="Pfam" id="PF13417">
    <property type="entry name" value="GST_N_3"/>
    <property type="match status" value="1"/>
</dbReference>
<sequence length="227" mass="26226">MLTLYKNNASPPARATMMVLHILGIDYKEYDINPILRDQDTPKMTKKNPMRTIPFIDDNGFCLGDSHAIMLYLFDVYGKPEHSYLYPSDKRKRATINQRLFFDTGILFPRLRSIMAPTYGGRLTELSKSMVINIEDAYRMLEDYLSETLYLADDVLTLADISVITTISSLHGLHPINNEKYPKLKQWFENMSRQEFCKKINQPGAEDHVSGLKALMEHNKENQKSKL</sequence>
<keyword evidence="5" id="KW-1185">Reference proteome</keyword>
<gene>
    <name evidence="4" type="ORF">BINO364_LOCUS10632</name>
</gene>
<dbReference type="InterPro" id="IPR036282">
    <property type="entry name" value="Glutathione-S-Trfase_C_sf"/>
</dbReference>
<dbReference type="Gene3D" id="1.20.1050.10">
    <property type="match status" value="1"/>
</dbReference>
<dbReference type="FunFam" id="1.20.1050.10:FF:000007">
    <property type="entry name" value="Glutathione S-transferase 1-1"/>
    <property type="match status" value="1"/>
</dbReference>
<evidence type="ECO:0000313" key="4">
    <source>
        <dbReference type="EMBL" id="CAH0725005.1"/>
    </source>
</evidence>
<evidence type="ECO:0000313" key="5">
    <source>
        <dbReference type="Proteomes" id="UP000838878"/>
    </source>
</evidence>
<dbReference type="GO" id="GO:0006749">
    <property type="term" value="P:glutathione metabolic process"/>
    <property type="evidence" value="ECO:0007669"/>
    <property type="project" value="TreeGrafter"/>
</dbReference>
<dbReference type="Gene3D" id="3.40.30.10">
    <property type="entry name" value="Glutaredoxin"/>
    <property type="match status" value="1"/>
</dbReference>
<accession>A0A8J9VQJ4</accession>
<dbReference type="AlphaFoldDB" id="A0A8J9VQJ4"/>
<feature type="domain" description="GST C-terminal" evidence="3">
    <location>
        <begin position="89"/>
        <end position="212"/>
    </location>
</feature>
<evidence type="ECO:0000259" key="2">
    <source>
        <dbReference type="PROSITE" id="PS50404"/>
    </source>
</evidence>
<dbReference type="Pfam" id="PF00043">
    <property type="entry name" value="GST_C"/>
    <property type="match status" value="1"/>
</dbReference>
<dbReference type="InterPro" id="IPR004046">
    <property type="entry name" value="GST_C"/>
</dbReference>
<dbReference type="InterPro" id="IPR004045">
    <property type="entry name" value="Glutathione_S-Trfase_N"/>
</dbReference>
<dbReference type="EMBL" id="OV170225">
    <property type="protein sequence ID" value="CAH0725005.1"/>
    <property type="molecule type" value="Genomic_DNA"/>
</dbReference>
<organism evidence="4 5">
    <name type="scientific">Brenthis ino</name>
    <name type="common">lesser marbled fritillary</name>
    <dbReference type="NCBI Taxonomy" id="405034"/>
    <lineage>
        <taxon>Eukaryota</taxon>
        <taxon>Metazoa</taxon>
        <taxon>Ecdysozoa</taxon>
        <taxon>Arthropoda</taxon>
        <taxon>Hexapoda</taxon>
        <taxon>Insecta</taxon>
        <taxon>Pterygota</taxon>
        <taxon>Neoptera</taxon>
        <taxon>Endopterygota</taxon>
        <taxon>Lepidoptera</taxon>
        <taxon>Glossata</taxon>
        <taxon>Ditrysia</taxon>
        <taxon>Papilionoidea</taxon>
        <taxon>Nymphalidae</taxon>
        <taxon>Heliconiinae</taxon>
        <taxon>Argynnini</taxon>
        <taxon>Brenthis</taxon>
    </lineage>
</organism>
<dbReference type="SUPFAM" id="SSF52833">
    <property type="entry name" value="Thioredoxin-like"/>
    <property type="match status" value="1"/>
</dbReference>
<dbReference type="InterPro" id="IPR036249">
    <property type="entry name" value="Thioredoxin-like_sf"/>
</dbReference>
<dbReference type="SFLD" id="SFLDS00019">
    <property type="entry name" value="Glutathione_Transferase_(cytos"/>
    <property type="match status" value="1"/>
</dbReference>
<comment type="subunit">
    <text evidence="1">Homodimer.</text>
</comment>
<dbReference type="PANTHER" id="PTHR43969:SF9">
    <property type="entry name" value="GLUTATHIONE S TRANSFERASE D10, ISOFORM A-RELATED"/>
    <property type="match status" value="1"/>
</dbReference>
<dbReference type="CDD" id="cd03177">
    <property type="entry name" value="GST_C_Delta_Epsilon"/>
    <property type="match status" value="1"/>
</dbReference>
<reference evidence="4" key="1">
    <citation type="submission" date="2021-12" db="EMBL/GenBank/DDBJ databases">
        <authorList>
            <person name="Martin H S."/>
        </authorList>
    </citation>
    <scope>NUCLEOTIDE SEQUENCE</scope>
</reference>
<dbReference type="InterPro" id="IPR010987">
    <property type="entry name" value="Glutathione-S-Trfase_C-like"/>
</dbReference>